<evidence type="ECO:0000313" key="2">
    <source>
        <dbReference type="Proteomes" id="UP000261620"/>
    </source>
</evidence>
<organism evidence="1 2">
    <name type="scientific">Mola mola</name>
    <name type="common">Ocean sunfish</name>
    <name type="synonym">Tetraodon mola</name>
    <dbReference type="NCBI Taxonomy" id="94237"/>
    <lineage>
        <taxon>Eukaryota</taxon>
        <taxon>Metazoa</taxon>
        <taxon>Chordata</taxon>
        <taxon>Craniata</taxon>
        <taxon>Vertebrata</taxon>
        <taxon>Euteleostomi</taxon>
        <taxon>Actinopterygii</taxon>
        <taxon>Neopterygii</taxon>
        <taxon>Teleostei</taxon>
        <taxon>Neoteleostei</taxon>
        <taxon>Acanthomorphata</taxon>
        <taxon>Eupercaria</taxon>
        <taxon>Tetraodontiformes</taxon>
        <taxon>Molidae</taxon>
        <taxon>Mola</taxon>
    </lineage>
</organism>
<evidence type="ECO:0000313" key="1">
    <source>
        <dbReference type="Ensembl" id="ENSMMOP00000009918.1"/>
    </source>
</evidence>
<proteinExistence type="predicted"/>
<accession>A0A3Q3W6M2</accession>
<reference evidence="1" key="2">
    <citation type="submission" date="2025-09" db="UniProtKB">
        <authorList>
            <consortium name="Ensembl"/>
        </authorList>
    </citation>
    <scope>IDENTIFICATION</scope>
</reference>
<dbReference type="Proteomes" id="UP000261620">
    <property type="component" value="Unplaced"/>
</dbReference>
<dbReference type="Ensembl" id="ENSMMOT00000010091.1">
    <property type="protein sequence ID" value="ENSMMOP00000009918.1"/>
    <property type="gene ID" value="ENSMMOG00000007677.1"/>
</dbReference>
<keyword evidence="2" id="KW-1185">Reference proteome</keyword>
<reference evidence="1" key="1">
    <citation type="submission" date="2025-08" db="UniProtKB">
        <authorList>
            <consortium name="Ensembl"/>
        </authorList>
    </citation>
    <scope>IDENTIFICATION</scope>
</reference>
<dbReference type="AlphaFoldDB" id="A0A3Q3W6M2"/>
<sequence>MCSCGHLCVRLCIGLYVRVSRQSSGAKAKTLILLEQQFSFWDVHLCIGLSLSLGTCMDISTFVEQPIGTPSLRNGP</sequence>
<name>A0A3Q3W6M2_MOLML</name>
<protein>
    <submittedName>
        <fullName evidence="1">Uncharacterized protein</fullName>
    </submittedName>
</protein>